<dbReference type="SUPFAM" id="SSF52833">
    <property type="entry name" value="Thioredoxin-like"/>
    <property type="match status" value="1"/>
</dbReference>
<evidence type="ECO:0000256" key="4">
    <source>
        <dbReference type="ARBA" id="ARBA00023284"/>
    </source>
</evidence>
<dbReference type="PANTHER" id="PTHR42852:SF6">
    <property type="entry name" value="THIOL:DISULFIDE INTERCHANGE PROTEIN DSBE"/>
    <property type="match status" value="1"/>
</dbReference>
<comment type="caution">
    <text evidence="6">The sequence shown here is derived from an EMBL/GenBank/DDBJ whole genome shotgun (WGS) entry which is preliminary data.</text>
</comment>
<dbReference type="InterPro" id="IPR036249">
    <property type="entry name" value="Thioredoxin-like_sf"/>
</dbReference>
<reference evidence="6 7" key="1">
    <citation type="submission" date="2019-04" db="EMBL/GenBank/DDBJ databases">
        <title>Sphingobacterium olei sp. nov., isolated from oil-contaminated soil.</title>
        <authorList>
            <person name="Liu B."/>
        </authorList>
    </citation>
    <scope>NUCLEOTIDE SEQUENCE [LARGE SCALE GENOMIC DNA]</scope>
    <source>
        <strain evidence="6 7">HAL-9</strain>
    </source>
</reference>
<feature type="domain" description="Thioredoxin" evidence="5">
    <location>
        <begin position="278"/>
        <end position="416"/>
    </location>
</feature>
<organism evidence="6 7">
    <name type="scientific">Sphingobacterium olei</name>
    <dbReference type="NCBI Taxonomy" id="2571155"/>
    <lineage>
        <taxon>Bacteria</taxon>
        <taxon>Pseudomonadati</taxon>
        <taxon>Bacteroidota</taxon>
        <taxon>Sphingobacteriia</taxon>
        <taxon>Sphingobacteriales</taxon>
        <taxon>Sphingobacteriaceae</taxon>
        <taxon>Sphingobacterium</taxon>
    </lineage>
</organism>
<dbReference type="GO" id="GO:0017004">
    <property type="term" value="P:cytochrome complex assembly"/>
    <property type="evidence" value="ECO:0007669"/>
    <property type="project" value="UniProtKB-KW"/>
</dbReference>
<evidence type="ECO:0000256" key="2">
    <source>
        <dbReference type="ARBA" id="ARBA00022748"/>
    </source>
</evidence>
<dbReference type="PROSITE" id="PS00194">
    <property type="entry name" value="THIOREDOXIN_1"/>
    <property type="match status" value="1"/>
</dbReference>
<dbReference type="PANTHER" id="PTHR42852">
    <property type="entry name" value="THIOL:DISULFIDE INTERCHANGE PROTEIN DSBE"/>
    <property type="match status" value="1"/>
</dbReference>
<keyword evidence="3" id="KW-1015">Disulfide bond</keyword>
<evidence type="ECO:0000313" key="6">
    <source>
        <dbReference type="EMBL" id="TJZ53724.1"/>
    </source>
</evidence>
<keyword evidence="2" id="KW-0201">Cytochrome c-type biogenesis</keyword>
<dbReference type="Pfam" id="PF00578">
    <property type="entry name" value="AhpC-TSA"/>
    <property type="match status" value="1"/>
</dbReference>
<dbReference type="GO" id="GO:0016491">
    <property type="term" value="F:oxidoreductase activity"/>
    <property type="evidence" value="ECO:0007669"/>
    <property type="project" value="InterPro"/>
</dbReference>
<keyword evidence="7" id="KW-1185">Reference proteome</keyword>
<name>A0A4U0NTZ8_9SPHI</name>
<dbReference type="GO" id="GO:0030313">
    <property type="term" value="C:cell envelope"/>
    <property type="evidence" value="ECO:0007669"/>
    <property type="project" value="UniProtKB-SubCell"/>
</dbReference>
<sequence length="416" mass="47304">MLNWRNCLLIRHRFKMKNFVISAWACILSLLFMDAVFAQKVAFDSKADTVYISGKIGQLNAPQQLWIYMGDEKWDSIPVKDGVFSYQKVTKLPAYGAIMVKYKPYYEGVAGHTNFFGDMDLKSLFFEAGRTTIHSPNDSLKGHAIIKGSAIQQQHEDWLTKRRAISSRQRAIALRFDKATPEQLQSEDFLVAYENEMRAVEQSLDSLLRAEVKQHPHSLVTQIAFFEYMRTQEGSLDSTKALAIFELFTPLFKESAVGKNIRESIAAIGKPQEVVRTPEVGEQAPEFTQMDLNDRPITLEQFKGQYVLLDFWASWCLPCRKVNPELVGVYQQFKDQNFTVLGISLDDDKAKWKKAIEDDKLTWWQVSDLQGWGNAVAKSYGIQAIPQNFLVDPSGKIVGKNLSIAELHATLTKLSN</sequence>
<dbReference type="AlphaFoldDB" id="A0A4U0NTZ8"/>
<comment type="subcellular location">
    <subcellularLocation>
        <location evidence="1">Cell envelope</location>
    </subcellularLocation>
</comment>
<dbReference type="GO" id="GO:0016209">
    <property type="term" value="F:antioxidant activity"/>
    <property type="evidence" value="ECO:0007669"/>
    <property type="project" value="InterPro"/>
</dbReference>
<evidence type="ECO:0000256" key="1">
    <source>
        <dbReference type="ARBA" id="ARBA00004196"/>
    </source>
</evidence>
<protein>
    <submittedName>
        <fullName evidence="6">AhpC/TSA family protein</fullName>
    </submittedName>
</protein>
<evidence type="ECO:0000256" key="3">
    <source>
        <dbReference type="ARBA" id="ARBA00023157"/>
    </source>
</evidence>
<dbReference type="Gene3D" id="3.40.30.10">
    <property type="entry name" value="Glutaredoxin"/>
    <property type="match status" value="1"/>
</dbReference>
<dbReference type="CDD" id="cd02966">
    <property type="entry name" value="TlpA_like_family"/>
    <property type="match status" value="1"/>
</dbReference>
<dbReference type="InterPro" id="IPR050553">
    <property type="entry name" value="Thioredoxin_ResA/DsbE_sf"/>
</dbReference>
<keyword evidence="4" id="KW-0676">Redox-active center</keyword>
<dbReference type="InterPro" id="IPR013766">
    <property type="entry name" value="Thioredoxin_domain"/>
</dbReference>
<evidence type="ECO:0000259" key="5">
    <source>
        <dbReference type="PROSITE" id="PS51352"/>
    </source>
</evidence>
<dbReference type="InterPro" id="IPR017937">
    <property type="entry name" value="Thioredoxin_CS"/>
</dbReference>
<accession>A0A4U0NTZ8</accession>
<dbReference type="InterPro" id="IPR000866">
    <property type="entry name" value="AhpC/TSA"/>
</dbReference>
<gene>
    <name evidence="6" type="ORF">FAZ15_17010</name>
</gene>
<evidence type="ECO:0000313" key="7">
    <source>
        <dbReference type="Proteomes" id="UP000306808"/>
    </source>
</evidence>
<proteinExistence type="predicted"/>
<dbReference type="PROSITE" id="PS51352">
    <property type="entry name" value="THIOREDOXIN_2"/>
    <property type="match status" value="1"/>
</dbReference>
<dbReference type="EMBL" id="SUME01000007">
    <property type="protein sequence ID" value="TJZ53724.1"/>
    <property type="molecule type" value="Genomic_DNA"/>
</dbReference>
<dbReference type="OrthoDB" id="750178at2"/>
<dbReference type="Proteomes" id="UP000306808">
    <property type="component" value="Unassembled WGS sequence"/>
</dbReference>